<accession>A0A0A9B6E5</accession>
<reference evidence="1" key="2">
    <citation type="journal article" date="2015" name="Data Brief">
        <title>Shoot transcriptome of the giant reed, Arundo donax.</title>
        <authorList>
            <person name="Barrero R.A."/>
            <person name="Guerrero F.D."/>
            <person name="Moolhuijzen P."/>
            <person name="Goolsby J.A."/>
            <person name="Tidwell J."/>
            <person name="Bellgard S.E."/>
            <person name="Bellgard M.I."/>
        </authorList>
    </citation>
    <scope>NUCLEOTIDE SEQUENCE</scope>
    <source>
        <tissue evidence="1">Shoot tissue taken approximately 20 cm above the soil surface</tissue>
    </source>
</reference>
<dbReference type="AlphaFoldDB" id="A0A0A9B6E5"/>
<organism evidence="1">
    <name type="scientific">Arundo donax</name>
    <name type="common">Giant reed</name>
    <name type="synonym">Donax arundinaceus</name>
    <dbReference type="NCBI Taxonomy" id="35708"/>
    <lineage>
        <taxon>Eukaryota</taxon>
        <taxon>Viridiplantae</taxon>
        <taxon>Streptophyta</taxon>
        <taxon>Embryophyta</taxon>
        <taxon>Tracheophyta</taxon>
        <taxon>Spermatophyta</taxon>
        <taxon>Magnoliopsida</taxon>
        <taxon>Liliopsida</taxon>
        <taxon>Poales</taxon>
        <taxon>Poaceae</taxon>
        <taxon>PACMAD clade</taxon>
        <taxon>Arundinoideae</taxon>
        <taxon>Arundineae</taxon>
        <taxon>Arundo</taxon>
    </lineage>
</organism>
<name>A0A0A9B6E5_ARUDO</name>
<sequence length="20" mass="2333">MRRLLASSTRALSSWIWLAN</sequence>
<dbReference type="EMBL" id="GBRH01238341">
    <property type="protein sequence ID" value="JAD59554.1"/>
    <property type="molecule type" value="Transcribed_RNA"/>
</dbReference>
<proteinExistence type="predicted"/>
<evidence type="ECO:0000313" key="1">
    <source>
        <dbReference type="EMBL" id="JAD59554.1"/>
    </source>
</evidence>
<protein>
    <submittedName>
        <fullName evidence="1">Uncharacterized protein</fullName>
    </submittedName>
</protein>
<reference evidence="1" key="1">
    <citation type="submission" date="2014-09" db="EMBL/GenBank/DDBJ databases">
        <authorList>
            <person name="Magalhaes I.L.F."/>
            <person name="Oliveira U."/>
            <person name="Santos F.R."/>
            <person name="Vidigal T.H.D.A."/>
            <person name="Brescovit A.D."/>
            <person name="Santos A.J."/>
        </authorList>
    </citation>
    <scope>NUCLEOTIDE SEQUENCE</scope>
    <source>
        <tissue evidence="1">Shoot tissue taken approximately 20 cm above the soil surface</tissue>
    </source>
</reference>